<evidence type="ECO:0000313" key="1">
    <source>
        <dbReference type="EMBL" id="MDC2960370.1"/>
    </source>
</evidence>
<sequence length="96" mass="10270">MDGCNLCLYGGVVPLGVKDLSSRLDVPGPELDGGPFGRDLRAEQGAVELENNCSAMAYGQCPTFLLRVTMLRRSRLSDSVAVIGCPSPSRPNDWAE</sequence>
<evidence type="ECO:0000313" key="2">
    <source>
        <dbReference type="Proteomes" id="UP001221328"/>
    </source>
</evidence>
<dbReference type="Proteomes" id="UP001221328">
    <property type="component" value="Unassembled WGS sequence"/>
</dbReference>
<proteinExistence type="predicted"/>
<dbReference type="RefSeq" id="WP_272178518.1">
    <property type="nucleotide sequence ID" value="NZ_JAQOSK010000022.1"/>
</dbReference>
<protein>
    <submittedName>
        <fullName evidence="1">Uncharacterized protein</fullName>
    </submittedName>
</protein>
<organism evidence="1 2">
    <name type="scientific">Streptomyces gilvifuscus</name>
    <dbReference type="NCBI Taxonomy" id="1550617"/>
    <lineage>
        <taxon>Bacteria</taxon>
        <taxon>Bacillati</taxon>
        <taxon>Actinomycetota</taxon>
        <taxon>Actinomycetes</taxon>
        <taxon>Kitasatosporales</taxon>
        <taxon>Streptomycetaceae</taxon>
        <taxon>Streptomyces</taxon>
    </lineage>
</organism>
<reference evidence="1 2" key="1">
    <citation type="journal article" date="2015" name="Int. J. Syst. Evol. Microbiol.">
        <title>Streptomyces gilvifuscus sp. nov., an actinomycete that produces antibacterial compounds isolated from soil.</title>
        <authorList>
            <person name="Nguyen T.M."/>
            <person name="Kim J."/>
        </authorList>
    </citation>
    <scope>NUCLEOTIDE SEQUENCE [LARGE SCALE GENOMIC DNA]</scope>
    <source>
        <strain evidence="1 2">T113</strain>
    </source>
</reference>
<accession>A0ABT5G6L6</accession>
<gene>
    <name evidence="1" type="ORF">PO587_38690</name>
</gene>
<comment type="caution">
    <text evidence="1">The sequence shown here is derived from an EMBL/GenBank/DDBJ whole genome shotgun (WGS) entry which is preliminary data.</text>
</comment>
<name>A0ABT5G6L6_9ACTN</name>
<dbReference type="EMBL" id="JAQOSK010000022">
    <property type="protein sequence ID" value="MDC2960370.1"/>
    <property type="molecule type" value="Genomic_DNA"/>
</dbReference>
<keyword evidence="2" id="KW-1185">Reference proteome</keyword>